<dbReference type="Proteomes" id="UP000596660">
    <property type="component" value="Unplaced"/>
</dbReference>
<feature type="compositionally biased region" description="Basic residues" evidence="6">
    <location>
        <begin position="141"/>
        <end position="160"/>
    </location>
</feature>
<feature type="domain" description="TCP" evidence="7">
    <location>
        <begin position="149"/>
        <end position="207"/>
    </location>
</feature>
<evidence type="ECO:0000256" key="4">
    <source>
        <dbReference type="ARBA" id="ARBA00023163"/>
    </source>
</evidence>
<dbReference type="AlphaFoldDB" id="A0A803MXL9"/>
<evidence type="ECO:0000256" key="1">
    <source>
        <dbReference type="ARBA" id="ARBA00004123"/>
    </source>
</evidence>
<dbReference type="PANTHER" id="PTHR31072:SF226">
    <property type="entry name" value="TRANSCRIPTION FACTOR TCP18"/>
    <property type="match status" value="1"/>
</dbReference>
<keyword evidence="4" id="KW-0804">Transcription</keyword>
<reference evidence="8" key="1">
    <citation type="journal article" date="2017" name="Nature">
        <title>The genome of Chenopodium quinoa.</title>
        <authorList>
            <person name="Jarvis D.E."/>
            <person name="Ho Y.S."/>
            <person name="Lightfoot D.J."/>
            <person name="Schmoeckel S.M."/>
            <person name="Li B."/>
            <person name="Borm T.J.A."/>
            <person name="Ohyanagi H."/>
            <person name="Mineta K."/>
            <person name="Michell C.T."/>
            <person name="Saber N."/>
            <person name="Kharbatia N.M."/>
            <person name="Rupper R.R."/>
            <person name="Sharp A.R."/>
            <person name="Dally N."/>
            <person name="Boughton B.A."/>
            <person name="Woo Y.H."/>
            <person name="Gao G."/>
            <person name="Schijlen E.G.W.M."/>
            <person name="Guo X."/>
            <person name="Momin A.A."/>
            <person name="Negrao S."/>
            <person name="Al-Babili S."/>
            <person name="Gehring C."/>
            <person name="Roessner U."/>
            <person name="Jung C."/>
            <person name="Murphy K."/>
            <person name="Arold S.T."/>
            <person name="Gojobori T."/>
            <person name="van der Linden C.G."/>
            <person name="van Loo E.N."/>
            <person name="Jellen E.N."/>
            <person name="Maughan P.J."/>
            <person name="Tester M."/>
        </authorList>
    </citation>
    <scope>NUCLEOTIDE SEQUENCE [LARGE SCALE GENOMIC DNA]</scope>
    <source>
        <strain evidence="8">cv. PI 614886</strain>
    </source>
</reference>
<dbReference type="GO" id="GO:0005634">
    <property type="term" value="C:nucleus"/>
    <property type="evidence" value="ECO:0007669"/>
    <property type="project" value="UniProtKB-SubCell"/>
</dbReference>
<proteinExistence type="predicted"/>
<feature type="region of interest" description="Disordered" evidence="6">
    <location>
        <begin position="128"/>
        <end position="160"/>
    </location>
</feature>
<sequence length="359" mass="40788">MLNSSTLSNNNITTTCTTSPILYVDNILSYLIDDSNPNSKQDDHYSSNHYSTSYYHLPSPLIYNEIDDFVINHDLEFIQQSFLANNSSILTDDSSILEVDHSKVVDDSSNKGDEVNGIVEDNEMNNHTISSNKNAISHGGLMKRKRTSNKDRHSKIRTAHGLRDRRMRLSLQVARPFFKLQDMLGFDKASRTVEWLLIQSKSSIEELVQSKHGSPSGVTTKCTTISSTSDDCEVDSTIVEEERIGCSKEKRGLSSCARKDEVIKKRKRTTKEERKVARERAKKRTLERKQSREQVNYTNTSIIKEGNNDYFEVRGDNLTGNWSPLTTTLNYQPSFEVCHQSAPSYTISTQRNMVEGPQQ</sequence>
<dbReference type="InterPro" id="IPR017887">
    <property type="entry name" value="TF_TCP_subgr"/>
</dbReference>
<keyword evidence="5" id="KW-0539">Nucleus</keyword>
<dbReference type="GO" id="GO:0043565">
    <property type="term" value="F:sequence-specific DNA binding"/>
    <property type="evidence" value="ECO:0007669"/>
    <property type="project" value="TreeGrafter"/>
</dbReference>
<name>A0A803MXL9_CHEQI</name>
<dbReference type="InterPro" id="IPR005333">
    <property type="entry name" value="Transcription_factor_TCP"/>
</dbReference>
<accession>A0A803MXL9</accession>
<dbReference type="Pfam" id="PF03634">
    <property type="entry name" value="TCP"/>
    <property type="match status" value="1"/>
</dbReference>
<dbReference type="KEGG" id="cqi:110726109"/>
<dbReference type="SMR" id="A0A803MXL9"/>
<gene>
    <name evidence="8" type="primary">LOC110726109</name>
</gene>
<dbReference type="Gramene" id="AUR62036949-RA">
    <property type="protein sequence ID" value="AUR62036949-RA:cds"/>
    <property type="gene ID" value="AUR62036949"/>
</dbReference>
<comment type="subcellular location">
    <subcellularLocation>
        <location evidence="1">Nucleus</location>
    </subcellularLocation>
</comment>
<keyword evidence="3" id="KW-0238">DNA-binding</keyword>
<feature type="region of interest" description="Disordered" evidence="6">
    <location>
        <begin position="267"/>
        <end position="293"/>
    </location>
</feature>
<evidence type="ECO:0000256" key="3">
    <source>
        <dbReference type="ARBA" id="ARBA00023125"/>
    </source>
</evidence>
<protein>
    <recommendedName>
        <fullName evidence="7">TCP domain-containing protein</fullName>
    </recommendedName>
</protein>
<reference evidence="8" key="2">
    <citation type="submission" date="2021-03" db="UniProtKB">
        <authorList>
            <consortium name="EnsemblPlants"/>
        </authorList>
    </citation>
    <scope>IDENTIFICATION</scope>
</reference>
<dbReference type="PROSITE" id="PS51369">
    <property type="entry name" value="TCP"/>
    <property type="match status" value="1"/>
</dbReference>
<dbReference type="EnsemblPlants" id="AUR62036949-RA">
    <property type="protein sequence ID" value="AUR62036949-RA:cds"/>
    <property type="gene ID" value="AUR62036949"/>
</dbReference>
<dbReference type="GeneID" id="110726109"/>
<evidence type="ECO:0000313" key="9">
    <source>
        <dbReference type="Proteomes" id="UP000596660"/>
    </source>
</evidence>
<keyword evidence="2" id="KW-0805">Transcription regulation</keyword>
<dbReference type="OMA" id="HHLELLM"/>
<dbReference type="GO" id="GO:2000032">
    <property type="term" value="P:regulation of secondary shoot formation"/>
    <property type="evidence" value="ECO:0007669"/>
    <property type="project" value="TreeGrafter"/>
</dbReference>
<feature type="compositionally biased region" description="Basic and acidic residues" evidence="6">
    <location>
        <begin position="270"/>
        <end position="279"/>
    </location>
</feature>
<dbReference type="GO" id="GO:0003700">
    <property type="term" value="F:DNA-binding transcription factor activity"/>
    <property type="evidence" value="ECO:0007669"/>
    <property type="project" value="InterPro"/>
</dbReference>
<dbReference type="PANTHER" id="PTHR31072">
    <property type="entry name" value="TRANSCRIPTION FACTOR TCP4-RELATED"/>
    <property type="match status" value="1"/>
</dbReference>
<dbReference type="OrthoDB" id="1896834at2759"/>
<dbReference type="RefSeq" id="XP_021761260.1">
    <property type="nucleotide sequence ID" value="XM_021905568.1"/>
</dbReference>
<organism evidence="8 9">
    <name type="scientific">Chenopodium quinoa</name>
    <name type="common">Quinoa</name>
    <dbReference type="NCBI Taxonomy" id="63459"/>
    <lineage>
        <taxon>Eukaryota</taxon>
        <taxon>Viridiplantae</taxon>
        <taxon>Streptophyta</taxon>
        <taxon>Embryophyta</taxon>
        <taxon>Tracheophyta</taxon>
        <taxon>Spermatophyta</taxon>
        <taxon>Magnoliopsida</taxon>
        <taxon>eudicotyledons</taxon>
        <taxon>Gunneridae</taxon>
        <taxon>Pentapetalae</taxon>
        <taxon>Caryophyllales</taxon>
        <taxon>Chenopodiaceae</taxon>
        <taxon>Chenopodioideae</taxon>
        <taxon>Atripliceae</taxon>
        <taxon>Chenopodium</taxon>
    </lineage>
</organism>
<evidence type="ECO:0000256" key="5">
    <source>
        <dbReference type="ARBA" id="ARBA00023242"/>
    </source>
</evidence>
<evidence type="ECO:0000256" key="6">
    <source>
        <dbReference type="SAM" id="MobiDB-lite"/>
    </source>
</evidence>
<evidence type="ECO:0000259" key="7">
    <source>
        <dbReference type="PROSITE" id="PS51369"/>
    </source>
</evidence>
<evidence type="ECO:0000313" key="8">
    <source>
        <dbReference type="EnsemblPlants" id="AUR62036949-RA:cds"/>
    </source>
</evidence>
<keyword evidence="9" id="KW-1185">Reference proteome</keyword>
<evidence type="ECO:0000256" key="2">
    <source>
        <dbReference type="ARBA" id="ARBA00023015"/>
    </source>
</evidence>